<feature type="region of interest" description="Disordered" evidence="1">
    <location>
        <begin position="31"/>
        <end position="77"/>
    </location>
</feature>
<dbReference type="AlphaFoldDB" id="A0AAV5URR5"/>
<comment type="caution">
    <text evidence="3">The sequence shown here is derived from an EMBL/GenBank/DDBJ whole genome shotgun (WGS) entry which is preliminary data.</text>
</comment>
<keyword evidence="4" id="KW-1185">Reference proteome</keyword>
<evidence type="ECO:0008006" key="5">
    <source>
        <dbReference type="Google" id="ProtNLM"/>
    </source>
</evidence>
<reference evidence="3" key="1">
    <citation type="submission" date="2023-10" db="EMBL/GenBank/DDBJ databases">
        <title>Genome assembly of Pristionchus species.</title>
        <authorList>
            <person name="Yoshida K."/>
            <person name="Sommer R.J."/>
        </authorList>
    </citation>
    <scope>NUCLEOTIDE SEQUENCE</scope>
    <source>
        <strain evidence="3">RS5133</strain>
    </source>
</reference>
<feature type="chain" id="PRO_5043686196" description="Secreted protein" evidence="2">
    <location>
        <begin position="20"/>
        <end position="77"/>
    </location>
</feature>
<protein>
    <recommendedName>
        <fullName evidence="5">Secreted protein</fullName>
    </recommendedName>
</protein>
<evidence type="ECO:0000256" key="2">
    <source>
        <dbReference type="SAM" id="SignalP"/>
    </source>
</evidence>
<sequence length="77" mass="8639">MISPFLLSLLFVLSLGTTAESAAENSYRFNIRRTTTTRRRPRTTTRRPRSTTTAKKPLHGQDIGEGKEFDKTANVVA</sequence>
<proteinExistence type="predicted"/>
<evidence type="ECO:0000256" key="1">
    <source>
        <dbReference type="SAM" id="MobiDB-lite"/>
    </source>
</evidence>
<gene>
    <name evidence="3" type="ORF">PFISCL1PPCAC_675</name>
</gene>
<accession>A0AAV5URR5</accession>
<name>A0AAV5URR5_9BILA</name>
<feature type="compositionally biased region" description="Basic residues" evidence="1">
    <location>
        <begin position="35"/>
        <end position="49"/>
    </location>
</feature>
<dbReference type="Proteomes" id="UP001432322">
    <property type="component" value="Unassembled WGS sequence"/>
</dbReference>
<keyword evidence="2" id="KW-0732">Signal</keyword>
<evidence type="ECO:0000313" key="4">
    <source>
        <dbReference type="Proteomes" id="UP001432322"/>
    </source>
</evidence>
<feature type="signal peptide" evidence="2">
    <location>
        <begin position="1"/>
        <end position="19"/>
    </location>
</feature>
<organism evidence="3 4">
    <name type="scientific">Pristionchus fissidentatus</name>
    <dbReference type="NCBI Taxonomy" id="1538716"/>
    <lineage>
        <taxon>Eukaryota</taxon>
        <taxon>Metazoa</taxon>
        <taxon>Ecdysozoa</taxon>
        <taxon>Nematoda</taxon>
        <taxon>Chromadorea</taxon>
        <taxon>Rhabditida</taxon>
        <taxon>Rhabditina</taxon>
        <taxon>Diplogasteromorpha</taxon>
        <taxon>Diplogasteroidea</taxon>
        <taxon>Neodiplogasteridae</taxon>
        <taxon>Pristionchus</taxon>
    </lineage>
</organism>
<evidence type="ECO:0000313" key="3">
    <source>
        <dbReference type="EMBL" id="GMT09378.1"/>
    </source>
</evidence>
<dbReference type="EMBL" id="BTSY01000001">
    <property type="protein sequence ID" value="GMT09378.1"/>
    <property type="molecule type" value="Genomic_DNA"/>
</dbReference>
<feature type="compositionally biased region" description="Basic and acidic residues" evidence="1">
    <location>
        <begin position="62"/>
        <end position="71"/>
    </location>
</feature>